<feature type="compositionally biased region" description="Polar residues" evidence="1">
    <location>
        <begin position="1192"/>
        <end position="1214"/>
    </location>
</feature>
<dbReference type="PANTHER" id="PTHR45662">
    <property type="entry name" value="PHOSPHATIDYLINOSITIDE PHOSPHATASE SAC1"/>
    <property type="match status" value="1"/>
</dbReference>
<proteinExistence type="predicted"/>
<reference evidence="4 5" key="1">
    <citation type="submission" date="2020-11" db="EMBL/GenBank/DDBJ databases">
        <authorList>
            <person name="Wallbank WR R."/>
            <person name="Pardo Diaz C."/>
            <person name="Kozak K."/>
            <person name="Martin S."/>
            <person name="Jiggins C."/>
            <person name="Moest M."/>
            <person name="Warren A I."/>
            <person name="Generalovic N T."/>
            <person name="Byers J.R.P. K."/>
            <person name="Montejo-Kovacevich G."/>
            <person name="Yen C E."/>
        </authorList>
    </citation>
    <scope>NUCLEOTIDE SEQUENCE [LARGE SCALE GENOMIC DNA]</scope>
</reference>
<dbReference type="Pfam" id="PF02383">
    <property type="entry name" value="Syja_N"/>
    <property type="match status" value="1"/>
</dbReference>
<evidence type="ECO:0000313" key="5">
    <source>
        <dbReference type="Proteomes" id="UP000594454"/>
    </source>
</evidence>
<feature type="region of interest" description="Disordered" evidence="1">
    <location>
        <begin position="1036"/>
        <end position="1057"/>
    </location>
</feature>
<dbReference type="InParanoid" id="A0A7R8US16"/>
<dbReference type="GO" id="GO:2001135">
    <property type="term" value="P:regulation of endocytic recycling"/>
    <property type="evidence" value="ECO:0007669"/>
    <property type="project" value="TreeGrafter"/>
</dbReference>
<dbReference type="PROSITE" id="PS51791">
    <property type="entry name" value="HSAC2"/>
    <property type="match status" value="1"/>
</dbReference>
<gene>
    <name evidence="4" type="ORF">HERILL_LOCUS7880</name>
</gene>
<feature type="region of interest" description="Disordered" evidence="1">
    <location>
        <begin position="1082"/>
        <end position="1107"/>
    </location>
</feature>
<sequence length="1302" mass="146680">MPNDDYKVVIRADKRPSGTHERTFNAPSIDEVAILIVCENFETRDIVLTNRDTGQLQQIYETHRSYDTLQYQLMFRQGEDGYYFNIKMINPLNDEETTKKISLMNYYAYRLMFRQNADNSLLRFRRLFQQYCVDMYVKIESERLTIIRLNQATLNCEEYGHLRDAIENSVKIMEVFQTDNYYIFVKREKSLWWHRTTSEFQLKAGWDLSSVDDIECIGITHGIVGVISLPGVYEPHLVLIKEASPVGVLYPPNLVYKIKSICILGPDEPDAVLTACPRHNSSRLSNSSNVSQKSPQKSRLFESSQLMNKTWGAMKSAGNTIKNTTQQAAAIASNQVKSSVGIKDPGRIEKRITDELHKIFDDTDSFYYCLESDITHNLQRRENGKYDERFFWNQHMIESIMKLNDKTWIIPIIQGYIQVEQCVIGNDCFTLALVSRRSRYRAGTRYKRRGVDENGHCANYVETEQILSFRQHQMSFTQVRGSVPVFWSQPGYKYRPPPRLDRDENETQIAFEKHFAQELDTYRNVCIINLVEQSGKEKVIGDAYANHVVRYNNDHLIYVTFDFHDYCRGMHFENVSALVEALAPEAGAMGFHWRDGKGIICNQKAVFRVNCMDCLDRTNVVQTALGKAVLESQLVKLGLAPPYTPIPEQLKNPFMDLWANNGDIISRQYAGTNALKGDYTRTGERKLTGIMKDGMNSANRYIIQNFADSFRQSVIDLMQGNLTDYTQLTDDDVLDTLVEVAKTALVPTKPPPLRGYFNVGVFGAEARLAEDLIYHTSYYLARFKDSYRQATIDLMLGNQVSSESLNVLGGNAAPDDSDVLEGAEHARLLVEDCRRLLLGSAQYPVGAWGLIDADPSSGDPNETEVDSILLLTDDCYIVADYDSHLDKITRFEKVALTNITTIELGMYQQTKIFQGSAPAFFCLRLNYSVDGVDGYFHMFRSPNLRFFNNVAIVIKTQEELVESLSAIVEFFRIALDTVSKKDVQFICGGMLQRRKSRTHLLDVPKGIPRNLSESQLVQMSSKALCNVAGQFTKLGQTLNPNRSSRSKASQRASSASAYLQNTSKIETGIEAEKAVFIVGSSKTKSSASSSDSEDTENSIYEPQNSEIESSNICADSTFLPSVGIVMSSSNEQSIPNPVSQLEDKDNVAKMSEDVLTMSISSVTDHVTLPAGLLENAEHIHSRCPTPEIRVESSPQLTDNLVRQESSSAGETRTPSPRDLSLNLSGSQSDNALKQLKNLTSPLSKLAKGMQSLGMNLDPRKIATKSGMVAQSPPQLDDSSPSERNKLQEMWDTSKCKTKLIAL</sequence>
<evidence type="ECO:0008006" key="6">
    <source>
        <dbReference type="Google" id="ProtNLM"/>
    </source>
</evidence>
<dbReference type="InterPro" id="IPR022158">
    <property type="entry name" value="Inositol_phosphatase"/>
</dbReference>
<dbReference type="InterPro" id="IPR034753">
    <property type="entry name" value="hSac2"/>
</dbReference>
<dbReference type="FunCoup" id="A0A7R8US16">
    <property type="interactions" value="726"/>
</dbReference>
<dbReference type="GO" id="GO:0045334">
    <property type="term" value="C:clathrin-coated endocytic vesicle"/>
    <property type="evidence" value="ECO:0007669"/>
    <property type="project" value="TreeGrafter"/>
</dbReference>
<dbReference type="EMBL" id="LR899011">
    <property type="protein sequence ID" value="CAD7085013.1"/>
    <property type="molecule type" value="Genomic_DNA"/>
</dbReference>
<dbReference type="GO" id="GO:0043812">
    <property type="term" value="F:phosphatidylinositol-4-phosphate phosphatase activity"/>
    <property type="evidence" value="ECO:0007669"/>
    <property type="project" value="TreeGrafter"/>
</dbReference>
<evidence type="ECO:0000313" key="4">
    <source>
        <dbReference type="EMBL" id="CAD7085013.1"/>
    </source>
</evidence>
<feature type="domain" description="SAC" evidence="2">
    <location>
        <begin position="357"/>
        <end position="671"/>
    </location>
</feature>
<dbReference type="InterPro" id="IPR025476">
    <property type="entry name" value="Helitron_helicase-like"/>
</dbReference>
<dbReference type="Proteomes" id="UP000594454">
    <property type="component" value="Chromosome 3"/>
</dbReference>
<accession>A0A7R8US16</accession>
<dbReference type="GO" id="GO:0046856">
    <property type="term" value="P:phosphatidylinositol dephosphorylation"/>
    <property type="evidence" value="ECO:0007669"/>
    <property type="project" value="TreeGrafter"/>
</dbReference>
<protein>
    <recommendedName>
        <fullName evidence="6">Phosphatidylinositide phosphatase SAC2</fullName>
    </recommendedName>
</protein>
<keyword evidence="5" id="KW-1185">Reference proteome</keyword>
<feature type="region of interest" description="Disordered" evidence="1">
    <location>
        <begin position="1187"/>
        <end position="1226"/>
    </location>
</feature>
<evidence type="ECO:0000259" key="2">
    <source>
        <dbReference type="PROSITE" id="PS50275"/>
    </source>
</evidence>
<feature type="region of interest" description="Disordered" evidence="1">
    <location>
        <begin position="280"/>
        <end position="300"/>
    </location>
</feature>
<feature type="compositionally biased region" description="Low complexity" evidence="1">
    <location>
        <begin position="282"/>
        <end position="298"/>
    </location>
</feature>
<feature type="region of interest" description="Disordered" evidence="1">
    <location>
        <begin position="1263"/>
        <end position="1288"/>
    </location>
</feature>
<dbReference type="PROSITE" id="PS50275">
    <property type="entry name" value="SAC"/>
    <property type="match status" value="1"/>
</dbReference>
<feature type="compositionally biased region" description="Low complexity" evidence="1">
    <location>
        <begin position="1042"/>
        <end position="1057"/>
    </location>
</feature>
<dbReference type="InterPro" id="IPR002013">
    <property type="entry name" value="SAC_dom"/>
</dbReference>
<dbReference type="Pfam" id="PF12456">
    <property type="entry name" value="hSac2"/>
    <property type="match status" value="1"/>
</dbReference>
<organism evidence="4 5">
    <name type="scientific">Hermetia illucens</name>
    <name type="common">Black soldier fly</name>
    <dbReference type="NCBI Taxonomy" id="343691"/>
    <lineage>
        <taxon>Eukaryota</taxon>
        <taxon>Metazoa</taxon>
        <taxon>Ecdysozoa</taxon>
        <taxon>Arthropoda</taxon>
        <taxon>Hexapoda</taxon>
        <taxon>Insecta</taxon>
        <taxon>Pterygota</taxon>
        <taxon>Neoptera</taxon>
        <taxon>Endopterygota</taxon>
        <taxon>Diptera</taxon>
        <taxon>Brachycera</taxon>
        <taxon>Stratiomyomorpha</taxon>
        <taxon>Stratiomyidae</taxon>
        <taxon>Hermetiinae</taxon>
        <taxon>Hermetia</taxon>
    </lineage>
</organism>
<feature type="domain" description="HSac2" evidence="3">
    <location>
        <begin position="820"/>
        <end position="978"/>
    </location>
</feature>
<dbReference type="GO" id="GO:0005769">
    <property type="term" value="C:early endosome"/>
    <property type="evidence" value="ECO:0007669"/>
    <property type="project" value="TreeGrafter"/>
</dbReference>
<evidence type="ECO:0000259" key="3">
    <source>
        <dbReference type="PROSITE" id="PS51791"/>
    </source>
</evidence>
<name>A0A7R8US16_HERIL</name>
<dbReference type="OrthoDB" id="405996at2759"/>
<dbReference type="Pfam" id="PF14214">
    <property type="entry name" value="Helitron_like_N"/>
    <property type="match status" value="1"/>
</dbReference>
<evidence type="ECO:0000256" key="1">
    <source>
        <dbReference type="SAM" id="MobiDB-lite"/>
    </source>
</evidence>
<dbReference type="PANTHER" id="PTHR45662:SF8">
    <property type="entry name" value="PHOSPHATIDYLINOSITIDE PHOSPHATASE SAC2"/>
    <property type="match status" value="1"/>
</dbReference>